<accession>A0A2A6JJ15</accession>
<evidence type="ECO:0000313" key="1">
    <source>
        <dbReference type="EMBL" id="PDT06133.1"/>
    </source>
</evidence>
<comment type="caution">
    <text evidence="1">The sequence shown here is derived from an EMBL/GenBank/DDBJ whole genome shotgun (WGS) entry which is preliminary data.</text>
</comment>
<reference evidence="1 2" key="1">
    <citation type="submission" date="2017-09" db="EMBL/GenBank/DDBJ databases">
        <title>Comparative genomics of rhizobia isolated from Phaseolus vulgaris in China.</title>
        <authorList>
            <person name="Tong W."/>
        </authorList>
    </citation>
    <scope>NUCLEOTIDE SEQUENCE [LARGE SCALE GENOMIC DNA]</scope>
    <source>
        <strain evidence="1 2">C5</strain>
    </source>
</reference>
<keyword evidence="2" id="KW-1185">Reference proteome</keyword>
<sequence length="171" mass="19534">MKLAHRCNCQLRELVEAVLQDQLEGIVRAGDDLTFPNLFVNLKEAQEMRRRVVKQKIGIKLLTIRDAAAVLKTTQVKVYPLVRSGLLPSISRLHPSTRKRQFFIEPEALEEFQRLHISIAGIASIYGTRADIIARRMELLGIEPSFDPGGRTGRFYRRSDLDKFTFDRLAA</sequence>
<gene>
    <name evidence="1" type="ORF">CO666_00460</name>
</gene>
<dbReference type="AlphaFoldDB" id="A0A2A6JJ15"/>
<dbReference type="EMBL" id="NWSV01000001">
    <property type="protein sequence ID" value="PDT06133.1"/>
    <property type="molecule type" value="Genomic_DNA"/>
</dbReference>
<dbReference type="RefSeq" id="WP_097610224.1">
    <property type="nucleotide sequence ID" value="NZ_NWSV01000001.1"/>
</dbReference>
<protein>
    <submittedName>
        <fullName evidence="1">Uncharacterized protein</fullName>
    </submittedName>
</protein>
<organism evidence="1 2">
    <name type="scientific">Rhizobium chutanense</name>
    <dbReference type="NCBI Taxonomy" id="2035448"/>
    <lineage>
        <taxon>Bacteria</taxon>
        <taxon>Pseudomonadati</taxon>
        <taxon>Pseudomonadota</taxon>
        <taxon>Alphaproteobacteria</taxon>
        <taxon>Hyphomicrobiales</taxon>
        <taxon>Rhizobiaceae</taxon>
        <taxon>Rhizobium/Agrobacterium group</taxon>
        <taxon>Rhizobium</taxon>
    </lineage>
</organism>
<proteinExistence type="predicted"/>
<evidence type="ECO:0000313" key="2">
    <source>
        <dbReference type="Proteomes" id="UP000220768"/>
    </source>
</evidence>
<name>A0A2A6JJ15_9HYPH</name>
<dbReference type="Proteomes" id="UP000220768">
    <property type="component" value="Unassembled WGS sequence"/>
</dbReference>